<sequence length="73" mass="8215">MSDRNRQTHLDGPAVTFWPITNALTGVYYISNSSKRCLIFVQRAGTLARKNVTFTTTTEGRSPLSFNARAEYD</sequence>
<reference evidence="1 2" key="1">
    <citation type="submission" date="2016-11" db="EMBL/GenBank/DDBJ databases">
        <authorList>
            <person name="Jaros S."/>
            <person name="Januszkiewicz K."/>
            <person name="Wedrychowicz H."/>
        </authorList>
    </citation>
    <scope>NUCLEOTIDE SEQUENCE [LARGE SCALE GENOMIC DNA]</scope>
    <source>
        <strain evidence="1 2">ACAM 239</strain>
    </source>
</reference>
<proteinExistence type="predicted"/>
<accession>A0A1N6FB20</accession>
<dbReference type="EMBL" id="FSQX01000001">
    <property type="protein sequence ID" value="SIN67983.1"/>
    <property type="molecule type" value="Genomic_DNA"/>
</dbReference>
<dbReference type="AlphaFoldDB" id="A0A1N6FB20"/>
<evidence type="ECO:0000313" key="2">
    <source>
        <dbReference type="Proteomes" id="UP000185024"/>
    </source>
</evidence>
<name>A0A1N6FB20_9GAMM</name>
<dbReference type="Proteomes" id="UP000185024">
    <property type="component" value="Unassembled WGS sequence"/>
</dbReference>
<gene>
    <name evidence="1" type="ORF">SAMN05878438_2297</name>
</gene>
<organism evidence="1 2">
    <name type="scientific">Vreelandella aquamarina</name>
    <dbReference type="NCBI Taxonomy" id="77097"/>
    <lineage>
        <taxon>Bacteria</taxon>
        <taxon>Pseudomonadati</taxon>
        <taxon>Pseudomonadota</taxon>
        <taxon>Gammaproteobacteria</taxon>
        <taxon>Oceanospirillales</taxon>
        <taxon>Halomonadaceae</taxon>
        <taxon>Vreelandella</taxon>
    </lineage>
</organism>
<protein>
    <submittedName>
        <fullName evidence="1">Uncharacterized protein</fullName>
    </submittedName>
</protein>
<evidence type="ECO:0000313" key="1">
    <source>
        <dbReference type="EMBL" id="SIN67983.1"/>
    </source>
</evidence>